<comment type="caution">
    <text evidence="1">The sequence shown here is derived from an EMBL/GenBank/DDBJ whole genome shotgun (WGS) entry which is preliminary data.</text>
</comment>
<organism evidence="1 2">
    <name type="scientific">Clostridium rhizosphaerae</name>
    <dbReference type="NCBI Taxonomy" id="2803861"/>
    <lineage>
        <taxon>Bacteria</taxon>
        <taxon>Bacillati</taxon>
        <taxon>Bacillota</taxon>
        <taxon>Clostridia</taxon>
        <taxon>Eubacteriales</taxon>
        <taxon>Clostridiaceae</taxon>
        <taxon>Clostridium</taxon>
    </lineage>
</organism>
<accession>A0ABS1TBZ2</accession>
<dbReference type="Proteomes" id="UP000632377">
    <property type="component" value="Unassembled WGS sequence"/>
</dbReference>
<dbReference type="EMBL" id="JAESWC010000009">
    <property type="protein sequence ID" value="MBL4936884.1"/>
    <property type="molecule type" value="Genomic_DNA"/>
</dbReference>
<reference evidence="1 2" key="1">
    <citation type="submission" date="2021-01" db="EMBL/GenBank/DDBJ databases">
        <title>Genome public.</title>
        <authorList>
            <person name="Liu C."/>
            <person name="Sun Q."/>
        </authorList>
    </citation>
    <scope>NUCLEOTIDE SEQUENCE [LARGE SCALE GENOMIC DNA]</scope>
    <source>
        <strain evidence="1 2">YIM B02515</strain>
    </source>
</reference>
<keyword evidence="2" id="KW-1185">Reference proteome</keyword>
<dbReference type="RefSeq" id="WP_202749644.1">
    <property type="nucleotide sequence ID" value="NZ_JAESWC010000009.1"/>
</dbReference>
<evidence type="ECO:0000313" key="2">
    <source>
        <dbReference type="Proteomes" id="UP000632377"/>
    </source>
</evidence>
<gene>
    <name evidence="1" type="ORF">JK636_14085</name>
</gene>
<proteinExistence type="predicted"/>
<name>A0ABS1TBZ2_9CLOT</name>
<protein>
    <submittedName>
        <fullName evidence="1">Uncharacterized protein</fullName>
    </submittedName>
</protein>
<sequence>MVDMNNMFLYYIVSGKLFRRENQMKGVLNNESKSRGINSITKYRRGTTASLDVLLVQLFAKH</sequence>
<evidence type="ECO:0000313" key="1">
    <source>
        <dbReference type="EMBL" id="MBL4936884.1"/>
    </source>
</evidence>